<dbReference type="EMBL" id="JANEYF010005176">
    <property type="protein sequence ID" value="KAJ8928963.1"/>
    <property type="molecule type" value="Genomic_DNA"/>
</dbReference>
<proteinExistence type="predicted"/>
<evidence type="ECO:0000313" key="1">
    <source>
        <dbReference type="EMBL" id="KAJ8928963.1"/>
    </source>
</evidence>
<protein>
    <submittedName>
        <fullName evidence="1">Uncharacterized protein</fullName>
    </submittedName>
</protein>
<evidence type="ECO:0000313" key="2">
    <source>
        <dbReference type="Proteomes" id="UP001162156"/>
    </source>
</evidence>
<keyword evidence="2" id="KW-1185">Reference proteome</keyword>
<reference evidence="1" key="1">
    <citation type="journal article" date="2023" name="Insect Mol. Biol.">
        <title>Genome sequencing provides insights into the evolution of gene families encoding plant cell wall-degrading enzymes in longhorned beetles.</title>
        <authorList>
            <person name="Shin N.R."/>
            <person name="Okamura Y."/>
            <person name="Kirsch R."/>
            <person name="Pauchet Y."/>
        </authorList>
    </citation>
    <scope>NUCLEOTIDE SEQUENCE</scope>
    <source>
        <strain evidence="1">RBIC_L_NR</strain>
    </source>
</reference>
<dbReference type="GO" id="GO:0046404">
    <property type="term" value="F:ATP-dependent polydeoxyribonucleotide 5'-hydroxyl-kinase activity"/>
    <property type="evidence" value="ECO:0007669"/>
    <property type="project" value="TreeGrafter"/>
</dbReference>
<name>A0AAV8WR29_9CUCU</name>
<sequence length="74" mass="8704">MATTFQQAKHNNKFRELTDKSHVPVSEIIINSLKKNFQEPDVLEGFSEIVKIPFVPEFENAEHEKLYKLFLLEK</sequence>
<dbReference type="PANTHER" id="PTHR12083">
    <property type="entry name" value="BIFUNCTIONAL POLYNUCLEOTIDE PHOSPHATASE/KINASE"/>
    <property type="match status" value="1"/>
</dbReference>
<dbReference type="Gene3D" id="3.40.50.300">
    <property type="entry name" value="P-loop containing nucleotide triphosphate hydrolases"/>
    <property type="match status" value="1"/>
</dbReference>
<gene>
    <name evidence="1" type="ORF">NQ314_018400</name>
</gene>
<comment type="caution">
    <text evidence="1">The sequence shown here is derived from an EMBL/GenBank/DDBJ whole genome shotgun (WGS) entry which is preliminary data.</text>
</comment>
<organism evidence="1 2">
    <name type="scientific">Rhamnusium bicolor</name>
    <dbReference type="NCBI Taxonomy" id="1586634"/>
    <lineage>
        <taxon>Eukaryota</taxon>
        <taxon>Metazoa</taxon>
        <taxon>Ecdysozoa</taxon>
        <taxon>Arthropoda</taxon>
        <taxon>Hexapoda</taxon>
        <taxon>Insecta</taxon>
        <taxon>Pterygota</taxon>
        <taxon>Neoptera</taxon>
        <taxon>Endopterygota</taxon>
        <taxon>Coleoptera</taxon>
        <taxon>Polyphaga</taxon>
        <taxon>Cucujiformia</taxon>
        <taxon>Chrysomeloidea</taxon>
        <taxon>Cerambycidae</taxon>
        <taxon>Lepturinae</taxon>
        <taxon>Rhagiini</taxon>
        <taxon>Rhamnusium</taxon>
    </lineage>
</organism>
<dbReference type="GO" id="GO:0046403">
    <property type="term" value="F:polynucleotide 3'-phosphatase activity"/>
    <property type="evidence" value="ECO:0007669"/>
    <property type="project" value="TreeGrafter"/>
</dbReference>
<dbReference type="PANTHER" id="PTHR12083:SF9">
    <property type="entry name" value="BIFUNCTIONAL POLYNUCLEOTIDE PHOSPHATASE_KINASE"/>
    <property type="match status" value="1"/>
</dbReference>
<dbReference type="GO" id="GO:0003690">
    <property type="term" value="F:double-stranded DNA binding"/>
    <property type="evidence" value="ECO:0007669"/>
    <property type="project" value="TreeGrafter"/>
</dbReference>
<dbReference type="InterPro" id="IPR027417">
    <property type="entry name" value="P-loop_NTPase"/>
</dbReference>
<dbReference type="Proteomes" id="UP001162156">
    <property type="component" value="Unassembled WGS sequence"/>
</dbReference>
<dbReference type="AlphaFoldDB" id="A0AAV8WR29"/>
<dbReference type="GO" id="GO:0006281">
    <property type="term" value="P:DNA repair"/>
    <property type="evidence" value="ECO:0007669"/>
    <property type="project" value="TreeGrafter"/>
</dbReference>
<accession>A0AAV8WR29</accession>